<evidence type="ECO:0000256" key="1">
    <source>
        <dbReference type="SAM" id="Phobius"/>
    </source>
</evidence>
<protein>
    <submittedName>
        <fullName evidence="2">DUF4381 domain-containing protein</fullName>
    </submittedName>
</protein>
<accession>A0A504J920</accession>
<dbReference type="CDD" id="cd12087">
    <property type="entry name" value="TM_EGFR-like"/>
    <property type="match status" value="1"/>
</dbReference>
<keyword evidence="3" id="KW-1185">Reference proteome</keyword>
<proteinExistence type="predicted"/>
<feature type="transmembrane region" description="Helical" evidence="1">
    <location>
        <begin position="345"/>
        <end position="367"/>
    </location>
</feature>
<sequence>MKDYKQELKYISIFLKPQSLFLWALLSFWSITSSAQVSATVDSTDIKIGEEIRYKMQVESDSTQMVVFPEGQTFMPLEMIDSRKIDTSRNGKKIQLIKEYALTQFDSGSYTIPRQKVMVGDQVFFTDSIKVEVRDVLVDTTKQKMFAIKPLVDVDPKTTFNWKKIILIVGIIFLVLLVIGAIVFLLLRRKKKIDARKNKLPPYERAILALQKIDESHLLEKDSHKEYYSQLSDTARQYIDEEIYDHAMESTTDELIAKLDEEIRSGSLNLDIATVEELKKVLKTADMAKFAKSKPDKITARADRNVIEQVIHKTKEAIPEPTEEELLADEEYRKQKARKKKRKQIILGSVGVFLLLVGTWVGLGWFYGFDVLKDNIFGHPTKKLAESEWITSAYGSPPITITTPKVLIRKSVKLTEEEKNSIFKSENTFEYGTLSDNVFIKISSQTVDLPEKDINETISKIVAREEDNIISYFEELGAKNITVKSEEYETLNGVEGRKVFGNFKLKKPKTKDEQKYDYVMLMLGYGGFQQITVVYDTQDRYAKDMVERIINSVELKNAE</sequence>
<organism evidence="2 3">
    <name type="scientific">Aquimarina algicola</name>
    <dbReference type="NCBI Taxonomy" id="2589995"/>
    <lineage>
        <taxon>Bacteria</taxon>
        <taxon>Pseudomonadati</taxon>
        <taxon>Bacteroidota</taxon>
        <taxon>Flavobacteriia</taxon>
        <taxon>Flavobacteriales</taxon>
        <taxon>Flavobacteriaceae</taxon>
        <taxon>Aquimarina</taxon>
    </lineage>
</organism>
<dbReference type="OrthoDB" id="9807384at2"/>
<feature type="transmembrane region" description="Helical" evidence="1">
    <location>
        <begin position="165"/>
        <end position="187"/>
    </location>
</feature>
<keyword evidence="1" id="KW-0812">Transmembrane</keyword>
<name>A0A504J920_9FLAO</name>
<keyword evidence="1" id="KW-0472">Membrane</keyword>
<gene>
    <name evidence="2" type="ORF">FHK87_19070</name>
</gene>
<dbReference type="RefSeq" id="WP_140595371.1">
    <property type="nucleotide sequence ID" value="NZ_VFWZ01000006.1"/>
</dbReference>
<reference evidence="2 3" key="1">
    <citation type="submission" date="2019-06" db="EMBL/GenBank/DDBJ databases">
        <authorList>
            <person name="Meng X."/>
        </authorList>
    </citation>
    <scope>NUCLEOTIDE SEQUENCE [LARGE SCALE GENOMIC DNA]</scope>
    <source>
        <strain evidence="2 3">M625</strain>
    </source>
</reference>
<dbReference type="EMBL" id="VFWZ01000006">
    <property type="protein sequence ID" value="TPN84063.1"/>
    <property type="molecule type" value="Genomic_DNA"/>
</dbReference>
<dbReference type="AlphaFoldDB" id="A0A504J920"/>
<comment type="caution">
    <text evidence="2">The sequence shown here is derived from an EMBL/GenBank/DDBJ whole genome shotgun (WGS) entry which is preliminary data.</text>
</comment>
<keyword evidence="1" id="KW-1133">Transmembrane helix</keyword>
<evidence type="ECO:0000313" key="2">
    <source>
        <dbReference type="EMBL" id="TPN84063.1"/>
    </source>
</evidence>
<dbReference type="Proteomes" id="UP000315540">
    <property type="component" value="Unassembled WGS sequence"/>
</dbReference>
<evidence type="ECO:0000313" key="3">
    <source>
        <dbReference type="Proteomes" id="UP000315540"/>
    </source>
</evidence>